<evidence type="ECO:0000256" key="1">
    <source>
        <dbReference type="SAM" id="SignalP"/>
    </source>
</evidence>
<dbReference type="RefSeq" id="WP_078043191.1">
    <property type="nucleotide sequence ID" value="NZ_NHNI01000001.1"/>
</dbReference>
<dbReference type="EMBL" id="NHNI01000001">
    <property type="protein sequence ID" value="OZY85821.1"/>
    <property type="molecule type" value="Genomic_DNA"/>
</dbReference>
<proteinExistence type="predicted"/>
<comment type="caution">
    <text evidence="2">The sequence shown here is derived from an EMBL/GenBank/DDBJ whole genome shotgun (WGS) entry which is preliminary data.</text>
</comment>
<sequence>MIKLSHTIAVTLGALILGGCATTTPPSADTQQVATAAEKILRDHVYYNELFTSCAALGGEIEVDAINIQQNWLNANATLVAAADSYYSQQQASNSFEYGKLTLAPTAIRLALEASQQARDELSLNKRSPANQQKTCAFKLAQMTQASLPLSNQPLIASTQAELLTHQPLDENILDIPHLAGGIKAIAGGKSFFTINKNHQAICTDAYTLVIANDWPKEAYANFCGDRAVEVLVCDWGKCDTKKL</sequence>
<feature type="signal peptide" evidence="1">
    <location>
        <begin position="1"/>
        <end position="21"/>
    </location>
</feature>
<name>A0A266Q8X9_9GAMM</name>
<dbReference type="PROSITE" id="PS51257">
    <property type="entry name" value="PROKAR_LIPOPROTEIN"/>
    <property type="match status" value="1"/>
</dbReference>
<reference evidence="3" key="1">
    <citation type="submission" date="2017-05" db="EMBL/GenBank/DDBJ databases">
        <authorList>
            <person name="Barney B.M."/>
        </authorList>
    </citation>
    <scope>NUCLEOTIDE SEQUENCE [LARGE SCALE GENOMIC DNA]</scope>
    <source>
        <strain evidence="3">PSBB022</strain>
    </source>
</reference>
<organism evidence="2 3">
    <name type="scientific">Cellvibrio mixtus</name>
    <dbReference type="NCBI Taxonomy" id="39650"/>
    <lineage>
        <taxon>Bacteria</taxon>
        <taxon>Pseudomonadati</taxon>
        <taxon>Pseudomonadota</taxon>
        <taxon>Gammaproteobacteria</taxon>
        <taxon>Cellvibrionales</taxon>
        <taxon>Cellvibrionaceae</taxon>
        <taxon>Cellvibrio</taxon>
    </lineage>
</organism>
<feature type="chain" id="PRO_5012492655" description="Lipoprotein" evidence="1">
    <location>
        <begin position="22"/>
        <end position="244"/>
    </location>
</feature>
<dbReference type="Proteomes" id="UP000216101">
    <property type="component" value="Unassembled WGS sequence"/>
</dbReference>
<dbReference type="AlphaFoldDB" id="A0A266Q8X9"/>
<gene>
    <name evidence="2" type="ORF">CBP51_01890</name>
</gene>
<keyword evidence="3" id="KW-1185">Reference proteome</keyword>
<evidence type="ECO:0000313" key="2">
    <source>
        <dbReference type="EMBL" id="OZY85821.1"/>
    </source>
</evidence>
<accession>A0A266Q8X9</accession>
<evidence type="ECO:0000313" key="3">
    <source>
        <dbReference type="Proteomes" id="UP000216101"/>
    </source>
</evidence>
<keyword evidence="1" id="KW-0732">Signal</keyword>
<protein>
    <recommendedName>
        <fullName evidence="4">Lipoprotein</fullName>
    </recommendedName>
</protein>
<evidence type="ECO:0008006" key="4">
    <source>
        <dbReference type="Google" id="ProtNLM"/>
    </source>
</evidence>